<evidence type="ECO:0000313" key="6">
    <source>
        <dbReference type="EMBL" id="TWI06593.1"/>
    </source>
</evidence>
<sequence length="200" mass="21370">MSAVDHFGDAVMMNRRTLLTAALAGAMMPATRALADGGMSRISAYAFSFPALSGDDIRLAAFTGKPLLVVNTASLCGYTPQYAGLQELWGEFRERGLTVIGVPSNDFGAQEPGGTSEISETAHHQYGVTFPVTGKSAVIGSKAHPFYKWAADARPREVPKWNFHKYLIGRDGYIAEVFPSAVAPTDTRVKTAIAKALADS</sequence>
<protein>
    <recommendedName>
        <fullName evidence="5">Glutathione peroxidase</fullName>
    </recommendedName>
</protein>
<feature type="active site" evidence="4">
    <location>
        <position position="76"/>
    </location>
</feature>
<dbReference type="EMBL" id="VLKL01000006">
    <property type="protein sequence ID" value="TWI06593.1"/>
    <property type="molecule type" value="Genomic_DNA"/>
</dbReference>
<dbReference type="CDD" id="cd00340">
    <property type="entry name" value="GSH_Peroxidase"/>
    <property type="match status" value="1"/>
</dbReference>
<dbReference type="PANTHER" id="PTHR11592:SF78">
    <property type="entry name" value="GLUTATHIONE PEROXIDASE"/>
    <property type="match status" value="1"/>
</dbReference>
<dbReference type="Pfam" id="PF00255">
    <property type="entry name" value="GSHPx"/>
    <property type="match status" value="1"/>
</dbReference>
<keyword evidence="2 5" id="KW-0575">Peroxidase</keyword>
<dbReference type="GO" id="GO:0004601">
    <property type="term" value="F:peroxidase activity"/>
    <property type="evidence" value="ECO:0007669"/>
    <property type="project" value="UniProtKB-KW"/>
</dbReference>
<dbReference type="InterPro" id="IPR029759">
    <property type="entry name" value="GPX_AS"/>
</dbReference>
<dbReference type="PROSITE" id="PS00460">
    <property type="entry name" value="GLUTATHIONE_PEROXID_1"/>
    <property type="match status" value="1"/>
</dbReference>
<dbReference type="PANTHER" id="PTHR11592">
    <property type="entry name" value="GLUTATHIONE PEROXIDASE"/>
    <property type="match status" value="1"/>
</dbReference>
<dbReference type="InterPro" id="IPR000889">
    <property type="entry name" value="Glutathione_peroxidase"/>
</dbReference>
<organism evidence="6 7">
    <name type="scientific">Bradyrhizobium daqingense</name>
    <dbReference type="NCBI Taxonomy" id="993502"/>
    <lineage>
        <taxon>Bacteria</taxon>
        <taxon>Pseudomonadati</taxon>
        <taxon>Pseudomonadota</taxon>
        <taxon>Alphaproteobacteria</taxon>
        <taxon>Hyphomicrobiales</taxon>
        <taxon>Nitrobacteraceae</taxon>
        <taxon>Bradyrhizobium</taxon>
    </lineage>
</organism>
<keyword evidence="3 5" id="KW-0560">Oxidoreductase</keyword>
<dbReference type="Gene3D" id="3.40.30.10">
    <property type="entry name" value="Glutaredoxin"/>
    <property type="match status" value="1"/>
</dbReference>
<evidence type="ECO:0000256" key="5">
    <source>
        <dbReference type="RuleBase" id="RU000499"/>
    </source>
</evidence>
<dbReference type="PROSITE" id="PS51355">
    <property type="entry name" value="GLUTATHIONE_PEROXID_3"/>
    <property type="match status" value="1"/>
</dbReference>
<dbReference type="AlphaFoldDB" id="A0A562LG60"/>
<evidence type="ECO:0000256" key="2">
    <source>
        <dbReference type="ARBA" id="ARBA00022559"/>
    </source>
</evidence>
<reference evidence="6 7" key="1">
    <citation type="journal article" date="2015" name="Stand. Genomic Sci.">
        <title>Genomic Encyclopedia of Bacterial and Archaeal Type Strains, Phase III: the genomes of soil and plant-associated and newly described type strains.</title>
        <authorList>
            <person name="Whitman W.B."/>
            <person name="Woyke T."/>
            <person name="Klenk H.P."/>
            <person name="Zhou Y."/>
            <person name="Lilburn T.G."/>
            <person name="Beck B.J."/>
            <person name="De Vos P."/>
            <person name="Vandamme P."/>
            <person name="Eisen J.A."/>
            <person name="Garrity G."/>
            <person name="Hugenholtz P."/>
            <person name="Kyrpides N.C."/>
        </authorList>
    </citation>
    <scope>NUCLEOTIDE SEQUENCE [LARGE SCALE GENOMIC DNA]</scope>
    <source>
        <strain evidence="6 7">CGMCC 1.10947</strain>
    </source>
</reference>
<evidence type="ECO:0000256" key="4">
    <source>
        <dbReference type="PIRSR" id="PIRSR000303-1"/>
    </source>
</evidence>
<name>A0A562LG60_9BRAD</name>
<dbReference type="InterPro" id="IPR006311">
    <property type="entry name" value="TAT_signal"/>
</dbReference>
<dbReference type="InterPro" id="IPR036249">
    <property type="entry name" value="Thioredoxin-like_sf"/>
</dbReference>
<gene>
    <name evidence="6" type="ORF">IQ17_02808</name>
</gene>
<proteinExistence type="inferred from homology"/>
<dbReference type="PIRSF" id="PIRSF000303">
    <property type="entry name" value="Glutathion_perox"/>
    <property type="match status" value="1"/>
</dbReference>
<dbReference type="Proteomes" id="UP000317176">
    <property type="component" value="Unassembled WGS sequence"/>
</dbReference>
<keyword evidence="7" id="KW-1185">Reference proteome</keyword>
<dbReference type="GO" id="GO:0034599">
    <property type="term" value="P:cellular response to oxidative stress"/>
    <property type="evidence" value="ECO:0007669"/>
    <property type="project" value="TreeGrafter"/>
</dbReference>
<evidence type="ECO:0000256" key="3">
    <source>
        <dbReference type="ARBA" id="ARBA00023002"/>
    </source>
</evidence>
<dbReference type="PRINTS" id="PR01011">
    <property type="entry name" value="GLUTPROXDASE"/>
</dbReference>
<comment type="similarity">
    <text evidence="1 5">Belongs to the glutathione peroxidase family.</text>
</comment>
<accession>A0A562LG60</accession>
<comment type="caution">
    <text evidence="6">The sequence shown here is derived from an EMBL/GenBank/DDBJ whole genome shotgun (WGS) entry which is preliminary data.</text>
</comment>
<dbReference type="SUPFAM" id="SSF52833">
    <property type="entry name" value="Thioredoxin-like"/>
    <property type="match status" value="1"/>
</dbReference>
<evidence type="ECO:0000256" key="1">
    <source>
        <dbReference type="ARBA" id="ARBA00006926"/>
    </source>
</evidence>
<evidence type="ECO:0000313" key="7">
    <source>
        <dbReference type="Proteomes" id="UP000317176"/>
    </source>
</evidence>
<dbReference type="PROSITE" id="PS51318">
    <property type="entry name" value="TAT"/>
    <property type="match status" value="1"/>
</dbReference>